<reference evidence="3" key="1">
    <citation type="submission" date="2020-11" db="EMBL/GenBank/DDBJ databases">
        <authorList>
            <consortium name="DOE Joint Genome Institute"/>
            <person name="Ahrendt S."/>
            <person name="Riley R."/>
            <person name="Andreopoulos W."/>
            <person name="Labutti K."/>
            <person name="Pangilinan J."/>
            <person name="Ruiz-Duenas F.J."/>
            <person name="Barrasa J.M."/>
            <person name="Sanchez-Garcia M."/>
            <person name="Camarero S."/>
            <person name="Miyauchi S."/>
            <person name="Serrano A."/>
            <person name="Linde D."/>
            <person name="Babiker R."/>
            <person name="Drula E."/>
            <person name="Ayuso-Fernandez I."/>
            <person name="Pacheco R."/>
            <person name="Padilla G."/>
            <person name="Ferreira P."/>
            <person name="Barriuso J."/>
            <person name="Kellner H."/>
            <person name="Castanera R."/>
            <person name="Alfaro M."/>
            <person name="Ramirez L."/>
            <person name="Pisabarro A.G."/>
            <person name="Kuo A."/>
            <person name="Tritt A."/>
            <person name="Lipzen A."/>
            <person name="He G."/>
            <person name="Yan M."/>
            <person name="Ng V."/>
            <person name="Cullen D."/>
            <person name="Martin F."/>
            <person name="Rosso M.-N."/>
            <person name="Henrissat B."/>
            <person name="Hibbett D."/>
            <person name="Martinez A.T."/>
            <person name="Grigoriev I.V."/>
        </authorList>
    </citation>
    <scope>NUCLEOTIDE SEQUENCE</scope>
    <source>
        <strain evidence="3">MF-IS2</strain>
    </source>
</reference>
<dbReference type="OrthoDB" id="4138492at2759"/>
<dbReference type="EMBL" id="MU151267">
    <property type="protein sequence ID" value="KAF9446026.1"/>
    <property type="molecule type" value="Genomic_DNA"/>
</dbReference>
<evidence type="ECO:0008006" key="5">
    <source>
        <dbReference type="Google" id="ProtNLM"/>
    </source>
</evidence>
<dbReference type="Pfam" id="PF07470">
    <property type="entry name" value="Glyco_hydro_88"/>
    <property type="match status" value="1"/>
</dbReference>
<comment type="caution">
    <text evidence="3">The sequence shown here is derived from an EMBL/GenBank/DDBJ whole genome shotgun (WGS) entry which is preliminary data.</text>
</comment>
<dbReference type="PANTHER" id="PTHR41814:SF1">
    <property type="entry name" value="CELLULASE"/>
    <property type="match status" value="1"/>
</dbReference>
<dbReference type="Proteomes" id="UP000807342">
    <property type="component" value="Unassembled WGS sequence"/>
</dbReference>
<dbReference type="GO" id="GO:0016787">
    <property type="term" value="F:hydrolase activity"/>
    <property type="evidence" value="ECO:0007669"/>
    <property type="project" value="UniProtKB-KW"/>
</dbReference>
<sequence>MVNKFLVVVCAIPATLAQLTAIPFSPGFDIKKVASVATSIPSHSWEYGTASEALLELYNPDYSVFGGKAFPVPTLQPDRTKSLNYARGKIKLGEGYSALYQGEGSAGDPLSLGVAGVMLGKTDERFKKATEDSVSGIFAQVPKWKNGAISHRASVAELWADFMYMAPPFLAYYAADQQDSDLLRETVHQCELYRQVLRYNGKDQYNGLWMHIIGPQSQDTGLWSTGNAWAAAGMARVLATVINAPVAKSQSWQADAVANLTQWIGEILDGARRTTLQDGLLRNYLNDVNSGHGFGEISGSSLMAATAYRMVVLRPQEFGQEYIDWADGFRLALGKKDKQGRSRVSEQGVAMPTVNPLAWLDTTPFVDGSPEGQSFVVMMYAAWRDCVQARRLRRNAN</sequence>
<keyword evidence="2" id="KW-0732">Signal</keyword>
<dbReference type="Gene3D" id="1.50.10.10">
    <property type="match status" value="1"/>
</dbReference>
<dbReference type="AlphaFoldDB" id="A0A9P5XB18"/>
<dbReference type="SUPFAM" id="SSF48208">
    <property type="entry name" value="Six-hairpin glycosidases"/>
    <property type="match status" value="1"/>
</dbReference>
<accession>A0A9P5XB18</accession>
<evidence type="ECO:0000313" key="3">
    <source>
        <dbReference type="EMBL" id="KAF9446026.1"/>
    </source>
</evidence>
<dbReference type="PANTHER" id="PTHR41814">
    <property type="entry name" value="EXPRESSED PROTEIN"/>
    <property type="match status" value="1"/>
</dbReference>
<gene>
    <name evidence="3" type="ORF">P691DRAFT_795013</name>
</gene>
<evidence type="ECO:0000256" key="2">
    <source>
        <dbReference type="SAM" id="SignalP"/>
    </source>
</evidence>
<name>A0A9P5XB18_9AGAR</name>
<dbReference type="GO" id="GO:0005975">
    <property type="term" value="P:carbohydrate metabolic process"/>
    <property type="evidence" value="ECO:0007669"/>
    <property type="project" value="InterPro"/>
</dbReference>
<feature type="signal peptide" evidence="2">
    <location>
        <begin position="1"/>
        <end position="17"/>
    </location>
</feature>
<dbReference type="InterPro" id="IPR010905">
    <property type="entry name" value="Glyco_hydro_88"/>
</dbReference>
<dbReference type="InterPro" id="IPR012341">
    <property type="entry name" value="6hp_glycosidase-like_sf"/>
</dbReference>
<evidence type="ECO:0000313" key="4">
    <source>
        <dbReference type="Proteomes" id="UP000807342"/>
    </source>
</evidence>
<proteinExistence type="predicted"/>
<keyword evidence="4" id="KW-1185">Reference proteome</keyword>
<protein>
    <recommendedName>
        <fullName evidence="5">Six-hairpin glycosidase</fullName>
    </recommendedName>
</protein>
<dbReference type="InterPro" id="IPR008928">
    <property type="entry name" value="6-hairpin_glycosidase_sf"/>
</dbReference>
<evidence type="ECO:0000256" key="1">
    <source>
        <dbReference type="ARBA" id="ARBA00022801"/>
    </source>
</evidence>
<keyword evidence="1" id="KW-0378">Hydrolase</keyword>
<feature type="chain" id="PRO_5040269010" description="Six-hairpin glycosidase" evidence="2">
    <location>
        <begin position="18"/>
        <end position="397"/>
    </location>
</feature>
<organism evidence="3 4">
    <name type="scientific">Macrolepiota fuliginosa MF-IS2</name>
    <dbReference type="NCBI Taxonomy" id="1400762"/>
    <lineage>
        <taxon>Eukaryota</taxon>
        <taxon>Fungi</taxon>
        <taxon>Dikarya</taxon>
        <taxon>Basidiomycota</taxon>
        <taxon>Agaricomycotina</taxon>
        <taxon>Agaricomycetes</taxon>
        <taxon>Agaricomycetidae</taxon>
        <taxon>Agaricales</taxon>
        <taxon>Agaricineae</taxon>
        <taxon>Agaricaceae</taxon>
        <taxon>Macrolepiota</taxon>
    </lineage>
</organism>